<protein>
    <recommendedName>
        <fullName evidence="2">CUL7/CUL9 ARM-repeats domain-containing protein</fullName>
    </recommendedName>
</protein>
<dbReference type="InterPro" id="IPR056405">
    <property type="entry name" value="ARM_CUL7_CUL9"/>
</dbReference>
<name>A0ABN9MDC8_9NEOB</name>
<evidence type="ECO:0000259" key="2">
    <source>
        <dbReference type="Pfam" id="PF24742"/>
    </source>
</evidence>
<keyword evidence="4" id="KW-1185">Reference proteome</keyword>
<dbReference type="Proteomes" id="UP001176940">
    <property type="component" value="Unassembled WGS sequence"/>
</dbReference>
<dbReference type="PANTHER" id="PTHR22771:SF4">
    <property type="entry name" value="CULLIN 7-RELATED"/>
    <property type="match status" value="1"/>
</dbReference>
<feature type="domain" description="CUL7/CUL9 ARM-repeats" evidence="2">
    <location>
        <begin position="398"/>
        <end position="482"/>
    </location>
</feature>
<dbReference type="SUPFAM" id="SSF48371">
    <property type="entry name" value="ARM repeat"/>
    <property type="match status" value="1"/>
</dbReference>
<reference evidence="3" key="1">
    <citation type="submission" date="2023-07" db="EMBL/GenBank/DDBJ databases">
        <authorList>
            <person name="Stuckert A."/>
        </authorList>
    </citation>
    <scope>NUCLEOTIDE SEQUENCE</scope>
</reference>
<evidence type="ECO:0000256" key="1">
    <source>
        <dbReference type="SAM" id="MobiDB-lite"/>
    </source>
</evidence>
<dbReference type="InterPro" id="IPR011989">
    <property type="entry name" value="ARM-like"/>
</dbReference>
<feature type="region of interest" description="Disordered" evidence="1">
    <location>
        <begin position="107"/>
        <end position="127"/>
    </location>
</feature>
<feature type="compositionally biased region" description="Basic and acidic residues" evidence="1">
    <location>
        <begin position="115"/>
        <end position="126"/>
    </location>
</feature>
<evidence type="ECO:0000313" key="3">
    <source>
        <dbReference type="EMBL" id="CAJ0964752.1"/>
    </source>
</evidence>
<dbReference type="EMBL" id="CAUEEQ010062925">
    <property type="protein sequence ID" value="CAJ0964752.1"/>
    <property type="molecule type" value="Genomic_DNA"/>
</dbReference>
<comment type="caution">
    <text evidence="3">The sequence shown here is derived from an EMBL/GenBank/DDBJ whole genome shotgun (WGS) entry which is preliminary data.</text>
</comment>
<evidence type="ECO:0000313" key="4">
    <source>
        <dbReference type="Proteomes" id="UP001176940"/>
    </source>
</evidence>
<gene>
    <name evidence="3" type="ORF">RIMI_LOCUS19573604</name>
</gene>
<feature type="non-terminal residue" evidence="3">
    <location>
        <position position="1"/>
    </location>
</feature>
<dbReference type="Gene3D" id="1.25.10.10">
    <property type="entry name" value="Leucine-rich Repeat Variant"/>
    <property type="match status" value="1"/>
</dbReference>
<dbReference type="Pfam" id="PF24742">
    <property type="entry name" value="ARM_CUL7_CUL9"/>
    <property type="match status" value="1"/>
</dbReference>
<organism evidence="3 4">
    <name type="scientific">Ranitomeya imitator</name>
    <name type="common">mimic poison frog</name>
    <dbReference type="NCBI Taxonomy" id="111125"/>
    <lineage>
        <taxon>Eukaryota</taxon>
        <taxon>Metazoa</taxon>
        <taxon>Chordata</taxon>
        <taxon>Craniata</taxon>
        <taxon>Vertebrata</taxon>
        <taxon>Euteleostomi</taxon>
        <taxon>Amphibia</taxon>
        <taxon>Batrachia</taxon>
        <taxon>Anura</taxon>
        <taxon>Neobatrachia</taxon>
        <taxon>Hyloidea</taxon>
        <taxon>Dendrobatidae</taxon>
        <taxon>Dendrobatinae</taxon>
        <taxon>Ranitomeya</taxon>
    </lineage>
</organism>
<dbReference type="PANTHER" id="PTHR22771">
    <property type="entry name" value="CULLIN AND GALACTOSE-BINDING DOMAIN-CONTAINING"/>
    <property type="match status" value="1"/>
</dbReference>
<dbReference type="InterPro" id="IPR045093">
    <property type="entry name" value="Cullin"/>
</dbReference>
<sequence>SPPALSGKPSGGMYALPYLGAAACDLRGNLRQDEWWEILFFIWRLEPQEQQEVIRQSLEDECSLGERALMLLPVSVDVAQKVLGLLGDRCFGSTLSDLHSSHVYGKPAASLSKKPKNEDLHKEVKPAAECSAEPSDLQLLSSLLSQEGVHHPPADDRCKGFGAPQGTSQGFSLDMLLGFLEKVKRTSCGVEALNSAVQVMLQQSEEEIHTVKSEGRSNREKIIKTLVEILSSQMKEKLVVVSCLQLTYVVLSKYDWRVLFATEGGVRAVLGCMQEHQSSLAIQHIGLAVLKVLTGVGGCDLRGSARRYNLNPGDAQMMKEIFSSIGSAASGSSTSLLRAIPGAICKLQGKEGCFTAVYNGLLVIRMLTENHEALSEQLSRGELPAVLQSVTGDSNSMFSRLDIFLKKQLCDLLKSSQEKSLTDTEALTDTDFFLQLLSVLEQLRSEKQLQLCVYRILYKSLSFYQEDALPWHRSIEPCLTSLIPGKQLFSLVKRYLCVTSLLDS</sequence>
<proteinExistence type="predicted"/>
<accession>A0ABN9MDC8</accession>
<dbReference type="InterPro" id="IPR016024">
    <property type="entry name" value="ARM-type_fold"/>
</dbReference>